<sequence length="446" mass="49394">MDRKWSYGLKKMIRIMALMLVFVVFTSHLSGVKQSVLPEVAAANAAGKIVTSRVDLAHIDASSVGLTYVKGKSLFKPGTSHPNAKGIAKKANSNEKIVYLTFDDGPSLLTDQVLGILKSEEVSGTFFVLGQQAKRYPEVIQRIAAAGHALGNHSYNHDYNELYDSFGHFWKQIKATEDVIREITGSRTSLVRAPGGTYGHFDKTYFDLMAQAGYKVFDWNIDSGDSKRRGVPSSEIVSNVVSAKQKNEVIVLMHDGAGHAETVKALPDIIKFYKKKGYAFRTLTPDMVPVQFAVSPSVQKKTRLQPSKVWVEENIVPNATMFGPDLPLKLEAGGVQTRLAAGEYEMRDGQIFVPIRTTMERLGASVRWSDESRSVLIEWGEAIATADIKRSIVRSERSGIASAEYRSAYHHKNGAIWMSLRTLLEACGYSNVKLSSSQEERRIKAQ</sequence>
<dbReference type="InterPro" id="IPR050248">
    <property type="entry name" value="Polysacc_deacetylase_ArnD"/>
</dbReference>
<dbReference type="InterPro" id="IPR011330">
    <property type="entry name" value="Glyco_hydro/deAcase_b/a-brl"/>
</dbReference>
<dbReference type="PANTHER" id="PTHR10587">
    <property type="entry name" value="GLYCOSYL TRANSFERASE-RELATED"/>
    <property type="match status" value="1"/>
</dbReference>
<evidence type="ECO:0000313" key="2">
    <source>
        <dbReference type="EMBL" id="MFD1177491.1"/>
    </source>
</evidence>
<comment type="caution">
    <text evidence="2">The sequence shown here is derived from an EMBL/GenBank/DDBJ whole genome shotgun (WGS) entry which is preliminary data.</text>
</comment>
<dbReference type="SUPFAM" id="SSF88713">
    <property type="entry name" value="Glycoside hydrolase/deacetylase"/>
    <property type="match status" value="1"/>
</dbReference>
<dbReference type="SUPFAM" id="SSF55383">
    <property type="entry name" value="Copper amine oxidase, domain N"/>
    <property type="match status" value="1"/>
</dbReference>
<keyword evidence="3" id="KW-1185">Reference proteome</keyword>
<organism evidence="2 3">
    <name type="scientific">Paenibacillus puldeungensis</name>
    <dbReference type="NCBI Taxonomy" id="696536"/>
    <lineage>
        <taxon>Bacteria</taxon>
        <taxon>Bacillati</taxon>
        <taxon>Bacillota</taxon>
        <taxon>Bacilli</taxon>
        <taxon>Bacillales</taxon>
        <taxon>Paenibacillaceae</taxon>
        <taxon>Paenibacillus</taxon>
    </lineage>
</organism>
<dbReference type="InterPro" id="IPR036582">
    <property type="entry name" value="Mao_N_sf"/>
</dbReference>
<proteinExistence type="predicted"/>
<reference evidence="3" key="1">
    <citation type="journal article" date="2019" name="Int. J. Syst. Evol. Microbiol.">
        <title>The Global Catalogue of Microorganisms (GCM) 10K type strain sequencing project: providing services to taxonomists for standard genome sequencing and annotation.</title>
        <authorList>
            <consortium name="The Broad Institute Genomics Platform"/>
            <consortium name="The Broad Institute Genome Sequencing Center for Infectious Disease"/>
            <person name="Wu L."/>
            <person name="Ma J."/>
        </authorList>
    </citation>
    <scope>NUCLEOTIDE SEQUENCE [LARGE SCALE GENOMIC DNA]</scope>
    <source>
        <strain evidence="3">CCUG 59189</strain>
    </source>
</reference>
<evidence type="ECO:0000313" key="3">
    <source>
        <dbReference type="Proteomes" id="UP001597262"/>
    </source>
</evidence>
<feature type="domain" description="NodB homology" evidence="1">
    <location>
        <begin position="96"/>
        <end position="281"/>
    </location>
</feature>
<dbReference type="InterPro" id="IPR012854">
    <property type="entry name" value="Cu_amine_oxidase-like_N"/>
</dbReference>
<dbReference type="Pfam" id="PF07833">
    <property type="entry name" value="Cu_amine_oxidN1"/>
    <property type="match status" value="1"/>
</dbReference>
<dbReference type="Pfam" id="PF01522">
    <property type="entry name" value="Polysacc_deac_1"/>
    <property type="match status" value="1"/>
</dbReference>
<dbReference type="Gene3D" id="3.20.20.370">
    <property type="entry name" value="Glycoside hydrolase/deacetylase"/>
    <property type="match status" value="1"/>
</dbReference>
<accession>A0ABW3S041</accession>
<dbReference type="Proteomes" id="UP001597262">
    <property type="component" value="Unassembled WGS sequence"/>
</dbReference>
<gene>
    <name evidence="2" type="ORF">ACFQ3W_14440</name>
</gene>
<name>A0ABW3S041_9BACL</name>
<dbReference type="InterPro" id="IPR002509">
    <property type="entry name" value="NODB_dom"/>
</dbReference>
<dbReference type="RefSeq" id="WP_379319932.1">
    <property type="nucleotide sequence ID" value="NZ_JBHTLM010000009.1"/>
</dbReference>
<dbReference type="EMBL" id="JBHTLM010000009">
    <property type="protein sequence ID" value="MFD1177491.1"/>
    <property type="molecule type" value="Genomic_DNA"/>
</dbReference>
<dbReference type="PANTHER" id="PTHR10587:SF125">
    <property type="entry name" value="POLYSACCHARIDE DEACETYLASE YHEN-RELATED"/>
    <property type="match status" value="1"/>
</dbReference>
<dbReference type="CDD" id="cd10944">
    <property type="entry name" value="CE4_SmPgdA_like"/>
    <property type="match status" value="1"/>
</dbReference>
<protein>
    <submittedName>
        <fullName evidence="2">Polysaccharide deacetylase family protein</fullName>
    </submittedName>
</protein>
<evidence type="ECO:0000259" key="1">
    <source>
        <dbReference type="PROSITE" id="PS51677"/>
    </source>
</evidence>
<dbReference type="PROSITE" id="PS51677">
    <property type="entry name" value="NODB"/>
    <property type="match status" value="1"/>
</dbReference>